<dbReference type="STRING" id="106648.GCA_000753985_01328"/>
<evidence type="ECO:0000313" key="3">
    <source>
        <dbReference type="EMBL" id="UUN98564.1"/>
    </source>
</evidence>
<organism evidence="3 4">
    <name type="scientific">Acinetobacter bereziniae</name>
    <name type="common">Acinetobacter genomosp. 10</name>
    <dbReference type="NCBI Taxonomy" id="106648"/>
    <lineage>
        <taxon>Bacteria</taxon>
        <taxon>Pseudomonadati</taxon>
        <taxon>Pseudomonadota</taxon>
        <taxon>Gammaproteobacteria</taxon>
        <taxon>Moraxellales</taxon>
        <taxon>Moraxellaceae</taxon>
        <taxon>Acinetobacter</taxon>
    </lineage>
</organism>
<keyword evidence="2" id="KW-0472">Membrane</keyword>
<dbReference type="eggNOG" id="COG2885">
    <property type="taxonomic scope" value="Bacteria"/>
</dbReference>
<protein>
    <submittedName>
        <fullName evidence="3">OmpA family protein</fullName>
    </submittedName>
</protein>
<accession>A0A0A8TK11</accession>
<evidence type="ECO:0000313" key="4">
    <source>
        <dbReference type="Proteomes" id="UP000644140"/>
    </source>
</evidence>
<dbReference type="GO" id="GO:0009279">
    <property type="term" value="C:cell outer membrane"/>
    <property type="evidence" value="ECO:0007669"/>
    <property type="project" value="UniProtKB-SubCell"/>
</dbReference>
<dbReference type="PANTHER" id="PTHR30329">
    <property type="entry name" value="STATOR ELEMENT OF FLAGELLAR MOTOR COMPLEX"/>
    <property type="match status" value="1"/>
</dbReference>
<dbReference type="Gene3D" id="3.30.1330.60">
    <property type="entry name" value="OmpA-like domain"/>
    <property type="match status" value="1"/>
</dbReference>
<dbReference type="GeneID" id="69464064"/>
<dbReference type="Proteomes" id="UP000644140">
    <property type="component" value="Chromosome"/>
</dbReference>
<dbReference type="Pfam" id="PF00691">
    <property type="entry name" value="OmpA"/>
    <property type="match status" value="1"/>
</dbReference>
<proteinExistence type="predicted"/>
<dbReference type="AlphaFoldDB" id="A0A0A8TK11"/>
<reference evidence="3" key="1">
    <citation type="submission" date="2022-02" db="EMBL/GenBank/DDBJ databases">
        <title>Characterization of Tn125 harboring carbapenem-resistant Acinetobacter bereziniae clinical isolates.</title>
        <authorList>
            <person name="Wong N.-K."/>
            <person name="Pan Q."/>
        </authorList>
    </citation>
    <scope>NUCLEOTIDE SEQUENCE</scope>
    <source>
        <strain evidence="3">GD03393</strain>
    </source>
</reference>
<dbReference type="CDD" id="cd07185">
    <property type="entry name" value="OmpA_C-like"/>
    <property type="match status" value="1"/>
</dbReference>
<dbReference type="PANTHER" id="PTHR30329:SF17">
    <property type="entry name" value="LIPOPROTEIN YFIB-RELATED"/>
    <property type="match status" value="1"/>
</dbReference>
<dbReference type="PROSITE" id="PS51257">
    <property type="entry name" value="PROKAR_LIPOPROTEIN"/>
    <property type="match status" value="1"/>
</dbReference>
<dbReference type="KEGG" id="aber:BSR55_17915"/>
<evidence type="ECO:0000256" key="2">
    <source>
        <dbReference type="ARBA" id="ARBA00023136"/>
    </source>
</evidence>
<dbReference type="EMBL" id="CP092085">
    <property type="protein sequence ID" value="UUN98564.1"/>
    <property type="molecule type" value="Genomic_DNA"/>
</dbReference>
<name>A0A0A8TK11_ACIBZ</name>
<dbReference type="InterPro" id="IPR036737">
    <property type="entry name" value="OmpA-like_sf"/>
</dbReference>
<dbReference type="InterPro" id="IPR006665">
    <property type="entry name" value="OmpA-like"/>
</dbReference>
<dbReference type="SUPFAM" id="SSF103088">
    <property type="entry name" value="OmpA-like"/>
    <property type="match status" value="1"/>
</dbReference>
<dbReference type="InterPro" id="IPR050330">
    <property type="entry name" value="Bact_OuterMem_StrucFunc"/>
</dbReference>
<dbReference type="RefSeq" id="WP_004830223.1">
    <property type="nucleotide sequence ID" value="NZ_BBLJ01000027.1"/>
</dbReference>
<dbReference type="InterPro" id="IPR006664">
    <property type="entry name" value="OMP_bac"/>
</dbReference>
<evidence type="ECO:0000256" key="1">
    <source>
        <dbReference type="ARBA" id="ARBA00004442"/>
    </source>
</evidence>
<gene>
    <name evidence="3" type="ORF">I9054_003620</name>
</gene>
<dbReference type="PRINTS" id="PR01021">
    <property type="entry name" value="OMPADOMAIN"/>
</dbReference>
<sequence length="159" mass="17864">MIAKNIRLSILAFVCLALTGCMNLGGLSYKQARVLKKEGFVLTDEGWSLGLPERLLFGFNESNIQPEHQVELIRLAKQLNKYHLDKLKIVGHTDNVGNPEYNLKLSKERAQNVSDIFIAEKFNPANIQIIGKGSDQPLKSNDTEEHKAENRRVAVIIIP</sequence>
<comment type="subcellular location">
    <subcellularLocation>
        <location evidence="1">Cell outer membrane</location>
    </subcellularLocation>
</comment>
<dbReference type="PROSITE" id="PS51123">
    <property type="entry name" value="OMPA_2"/>
    <property type="match status" value="1"/>
</dbReference>